<dbReference type="RefSeq" id="WP_091970425.1">
    <property type="nucleotide sequence ID" value="NZ_FOPM01000006.1"/>
</dbReference>
<sequence>MLVDDPRIELEGVDGVLVYGDSAAPDRFYYAGTRPRLARDGDGYLFTLIRYERVLDGRAGAPPQAGMLSFVVDLAPAPADLAAAETALRKRRPDARLTPIPWTSGTVIAAIIGGDPVRATPSLMGDNSAVVSLGLTTDQYLLLTRSLDDPDSVPISVVYDLQFEVLRPSFAYAIQFDLTRYRLWVRKTCTANVLFVSFESVETFEDLRQSGAITIHSTVSTDEPVPDGVRRAFLRSLQTLMTPLPAFAAPPAGGSPSWGIGYSCETIRDTQAISRTLDCDLQVSDAVTRTVHLQGALADLSDALRSRPVIQLPTGVTFVQDLTLRCHAVFDGAPLEAVQVSLEPAAGLSGHVFNADRTEDWRIALTHAPAQVHTYACRCDVRFGNGRPAATGRLSLARDQAFVDLQPATLYTFRRYAVTVAPDFPWSLVPSVTVALDGPPALSFTPGSLVLTGGRPSGTIEVFAPSRQDLDGVTVRARYGMADGGARTRQSLPSGATIFLNPLRKRTVVFAAAPDTDWQRWSAIRLKLVKGARFQAWAPQQLELTRREPRARFTHWFADERELTCETLFRSANASVPGAVLRSHEHTIVVPSRPDSEVPDPSRQEATA</sequence>
<dbReference type="OrthoDB" id="8477295at2"/>
<dbReference type="EMBL" id="FOPM01000006">
    <property type="protein sequence ID" value="SFG60907.1"/>
    <property type="molecule type" value="Genomic_DNA"/>
</dbReference>
<protein>
    <submittedName>
        <fullName evidence="1">Uncharacterized protein</fullName>
    </submittedName>
</protein>
<keyword evidence="2" id="KW-1185">Reference proteome</keyword>
<evidence type="ECO:0000313" key="2">
    <source>
        <dbReference type="Proteomes" id="UP000199229"/>
    </source>
</evidence>
<name>A0A1I2TC76_9HYPH</name>
<dbReference type="AlphaFoldDB" id="A0A1I2TC76"/>
<dbReference type="Proteomes" id="UP000199229">
    <property type="component" value="Unassembled WGS sequence"/>
</dbReference>
<accession>A0A1I2TC76</accession>
<dbReference type="STRING" id="582675.SAMN05192565_106173"/>
<reference evidence="2" key="1">
    <citation type="submission" date="2016-10" db="EMBL/GenBank/DDBJ databases">
        <authorList>
            <person name="Varghese N."/>
            <person name="Submissions S."/>
        </authorList>
    </citation>
    <scope>NUCLEOTIDE SEQUENCE [LARGE SCALE GENOMIC DNA]</scope>
    <source>
        <strain evidence="2">Gh-105</strain>
    </source>
</reference>
<gene>
    <name evidence="1" type="ORF">SAMN05192565_106173</name>
</gene>
<evidence type="ECO:0000313" key="1">
    <source>
        <dbReference type="EMBL" id="SFG60907.1"/>
    </source>
</evidence>
<proteinExistence type="predicted"/>
<organism evidence="1 2">
    <name type="scientific">Methylobacterium gossipiicola</name>
    <dbReference type="NCBI Taxonomy" id="582675"/>
    <lineage>
        <taxon>Bacteria</taxon>
        <taxon>Pseudomonadati</taxon>
        <taxon>Pseudomonadota</taxon>
        <taxon>Alphaproteobacteria</taxon>
        <taxon>Hyphomicrobiales</taxon>
        <taxon>Methylobacteriaceae</taxon>
        <taxon>Methylobacterium</taxon>
    </lineage>
</organism>